<sequence length="777" mass="88492">MNSVLFPAFKFLSLDYEYENFMKQKLATSWMLIPFPKEILKEEEYCHSNIFVNDLYRTPWKRYIVPSSNPCSQTDLEELCSAAGLNVSKDKHDHEECWRAILPTASEDYLLPEETVFVDHVVQFGWHVPRLKLLLPRLKTFPVQDPIVGWQRNLPAMQMFFRIEFCSESEGIFEKKISPIRPKTIIHKWNEQSPCNVSSVPVINPSSSQNNLIVMDACKNTDRSTGDDITVTHGQKTDQPKVSLPLLKFEKLNQYLTPTKEILSVSDGSQASTSQQRSCHSYKSLDGGLSGHDTQAKEDLLSHFIALRTRNTSDHSECKYEENVLSQVSQHQAYRVLQAAAEPVLKKLVCLEVFASVEWNFTSVSFDCTRFLLRKQEKIISDSSKLGNKSDKDEMIFKNAALLHILVTLRDLVLMCSLDATLEYLCKAQEKYKSVFGPYLDGMWRKLRIVQFVREKAEEPNPKVTALLNLRSYSCVISKNQYIGSSFPWAHFSLVVEYDCTDYWLQLCQKLNVSHITLNTSVPGNRILLTRLHDMSFLERSSNRSLHLFGGKSQCTVITVDVSTVIIIQELEEIVHDKSAENLILKLVALSLQYSCCWVLLYQKKSNQSEYSLSGDILHGICLIYAAIIPLTAKSEDVEIKVLISSGVDATGSLIHRILDYTLMLCKSDPYKWLDRSWLSPLISEAEKVLLSFPCINPMVAQLLLCRGSSLQWLLSATHDQLKELFPEVPLKILKALDHFTHIHASDFTGYLSSSSIFTIRKLKVLPCGTVEAQMEL</sequence>
<dbReference type="PANTHER" id="PTHR35668">
    <property type="entry name" value="PROTEIN SHORTAGE IN CHIASMATA 1 ORTHOLOG"/>
    <property type="match status" value="1"/>
</dbReference>
<dbReference type="GO" id="GO:0000794">
    <property type="term" value="C:condensed nuclear chromosome"/>
    <property type="evidence" value="ECO:0007669"/>
    <property type="project" value="InterPro"/>
</dbReference>
<comment type="caution">
    <text evidence="1">The sequence shown here is derived from an EMBL/GenBank/DDBJ whole genome shotgun (WGS) entry which is preliminary data.</text>
</comment>
<evidence type="ECO:0000313" key="2">
    <source>
        <dbReference type="Proteomes" id="UP000770717"/>
    </source>
</evidence>
<proteinExistence type="predicted"/>
<dbReference type="GO" id="GO:0016887">
    <property type="term" value="F:ATP hydrolysis activity"/>
    <property type="evidence" value="ECO:0007669"/>
    <property type="project" value="InterPro"/>
</dbReference>
<evidence type="ECO:0000313" key="1">
    <source>
        <dbReference type="EMBL" id="KAG9486592.1"/>
    </source>
</evidence>
<dbReference type="GO" id="GO:0003697">
    <property type="term" value="F:single-stranded DNA binding"/>
    <property type="evidence" value="ECO:0007669"/>
    <property type="project" value="TreeGrafter"/>
</dbReference>
<reference evidence="1" key="1">
    <citation type="thesis" date="2020" institute="ProQuest LLC" country="789 East Eisenhower Parkway, Ann Arbor, MI, USA">
        <title>Comparative Genomics and Chromosome Evolution.</title>
        <authorList>
            <person name="Mudd A.B."/>
        </authorList>
    </citation>
    <scope>NUCLEOTIDE SEQUENCE</scope>
    <source>
        <strain evidence="1">HN-11 Male</strain>
        <tissue evidence="1">Kidney and liver</tissue>
    </source>
</reference>
<dbReference type="GO" id="GO:0000712">
    <property type="term" value="P:resolution of meiotic recombination intermediates"/>
    <property type="evidence" value="ECO:0007669"/>
    <property type="project" value="InterPro"/>
</dbReference>
<dbReference type="PANTHER" id="PTHR35668:SF1">
    <property type="entry name" value="PROTEIN SHORTAGE IN CHIASMATA 1 ORTHOLOG"/>
    <property type="match status" value="1"/>
</dbReference>
<protein>
    <recommendedName>
        <fullName evidence="3">Shortage in chiasmata 1</fullName>
    </recommendedName>
</protein>
<dbReference type="EMBL" id="WNTK01000003">
    <property type="protein sequence ID" value="KAG9486592.1"/>
    <property type="molecule type" value="Genomic_DNA"/>
</dbReference>
<dbReference type="OrthoDB" id="9909657at2759"/>
<dbReference type="Proteomes" id="UP000770717">
    <property type="component" value="Unassembled WGS sequence"/>
</dbReference>
<keyword evidence="2" id="KW-1185">Reference proteome</keyword>
<organism evidence="1 2">
    <name type="scientific">Eleutherodactylus coqui</name>
    <name type="common">Puerto Rican coqui</name>
    <dbReference type="NCBI Taxonomy" id="57060"/>
    <lineage>
        <taxon>Eukaryota</taxon>
        <taxon>Metazoa</taxon>
        <taxon>Chordata</taxon>
        <taxon>Craniata</taxon>
        <taxon>Vertebrata</taxon>
        <taxon>Euteleostomi</taxon>
        <taxon>Amphibia</taxon>
        <taxon>Batrachia</taxon>
        <taxon>Anura</taxon>
        <taxon>Neobatrachia</taxon>
        <taxon>Hyloidea</taxon>
        <taxon>Eleutherodactylidae</taxon>
        <taxon>Eleutherodactylinae</taxon>
        <taxon>Eleutherodactylus</taxon>
        <taxon>Eleutherodactylus</taxon>
    </lineage>
</organism>
<evidence type="ECO:0008006" key="3">
    <source>
        <dbReference type="Google" id="ProtNLM"/>
    </source>
</evidence>
<name>A0A8J6KB93_ELECQ</name>
<dbReference type="InterPro" id="IPR039991">
    <property type="entry name" value="SHOC1"/>
</dbReference>
<dbReference type="Pfam" id="PF17825">
    <property type="entry name" value="DUF5587"/>
    <property type="match status" value="4"/>
</dbReference>
<dbReference type="AlphaFoldDB" id="A0A8J6KB93"/>
<gene>
    <name evidence="1" type="ORF">GDO78_006783</name>
</gene>
<accession>A0A8J6KB93</accession>